<feature type="domain" description="TfoX C-terminal" evidence="1">
    <location>
        <begin position="3"/>
        <end position="80"/>
    </location>
</feature>
<dbReference type="Proteomes" id="UP000596387">
    <property type="component" value="Chromosome"/>
</dbReference>
<accession>A0ABX7F721</accession>
<gene>
    <name evidence="2" type="ORF">GQA70_08035</name>
</gene>
<proteinExistence type="predicted"/>
<dbReference type="InterPro" id="IPR007077">
    <property type="entry name" value="TfoX_C"/>
</dbReference>
<keyword evidence="3" id="KW-1185">Reference proteome</keyword>
<name>A0ABX7F721_9RHOB</name>
<dbReference type="Pfam" id="PF04994">
    <property type="entry name" value="TfoX_C"/>
    <property type="match status" value="1"/>
</dbReference>
<dbReference type="EMBL" id="CP047166">
    <property type="protein sequence ID" value="QRF66259.1"/>
    <property type="molecule type" value="Genomic_DNA"/>
</dbReference>
<evidence type="ECO:0000313" key="2">
    <source>
        <dbReference type="EMBL" id="QRF66259.1"/>
    </source>
</evidence>
<evidence type="ECO:0000259" key="1">
    <source>
        <dbReference type="Pfam" id="PF04994"/>
    </source>
</evidence>
<sequence length="121" mass="13299">MPTPIRSIRNLGPAIETALTEAGIPDAEALHSLGAHEAYRALLLHGARPHFIGYYVLHMALQGRPWNDCKGQEKEDLRRAFDALKEDCAGSDRVFESRLDAALAEIGVIPRTALSIRAAKR</sequence>
<dbReference type="Gene3D" id="1.10.150.20">
    <property type="entry name" value="5' to 3' exonuclease, C-terminal subdomain"/>
    <property type="match status" value="1"/>
</dbReference>
<organism evidence="2 3">
    <name type="scientific">Ponticoccus alexandrii</name>
    <dbReference type="NCBI Taxonomy" id="1943633"/>
    <lineage>
        <taxon>Bacteria</taxon>
        <taxon>Pseudomonadati</taxon>
        <taxon>Pseudomonadota</taxon>
        <taxon>Alphaproteobacteria</taxon>
        <taxon>Rhodobacterales</taxon>
        <taxon>Roseobacteraceae</taxon>
        <taxon>Ponticoccus</taxon>
    </lineage>
</organism>
<reference evidence="2 3" key="1">
    <citation type="submission" date="2019-12" db="EMBL/GenBank/DDBJ databases">
        <title>Complete Genome Sequence of a Quorum-Sensing Bacterium,Rhodobacteraceae bacterium C31, Isolated from a marine microalgae symbiotic bacteria.</title>
        <authorList>
            <person name="Zhang Y."/>
        </authorList>
    </citation>
    <scope>NUCLEOTIDE SEQUENCE [LARGE SCALE GENOMIC DNA]</scope>
    <source>
        <strain evidence="2 3">C31</strain>
    </source>
</reference>
<evidence type="ECO:0000313" key="3">
    <source>
        <dbReference type="Proteomes" id="UP000596387"/>
    </source>
</evidence>
<protein>
    <submittedName>
        <fullName evidence="2">Competence protein TfoX</fullName>
    </submittedName>
</protein>
<dbReference type="RefSeq" id="WP_023850208.1">
    <property type="nucleotide sequence ID" value="NZ_CP047166.1"/>
</dbReference>